<comment type="caution">
    <text evidence="2">The sequence shown here is derived from an EMBL/GenBank/DDBJ whole genome shotgun (WGS) entry which is preliminary data.</text>
</comment>
<feature type="domain" description="Zinc finger CGNR" evidence="1">
    <location>
        <begin position="132"/>
        <end position="173"/>
    </location>
</feature>
<dbReference type="InterPro" id="IPR023286">
    <property type="entry name" value="ABATE_dom_sf"/>
</dbReference>
<reference evidence="2 3" key="1">
    <citation type="submission" date="2019-10" db="EMBL/GenBank/DDBJ databases">
        <title>Nocardia macrotermitis sp. nov. and Nocardia aurantia sp. nov., isolated from the gut of fungus growing-termite Macrotermes natalensis.</title>
        <authorList>
            <person name="Benndorf R."/>
            <person name="Schwitalla J."/>
            <person name="Martin K."/>
            <person name="De Beer W."/>
            <person name="Kaster A.-K."/>
            <person name="Vollmers J."/>
            <person name="Poulsen M."/>
            <person name="Beemelmanns C."/>
        </authorList>
    </citation>
    <scope>NUCLEOTIDE SEQUENCE [LARGE SCALE GENOMIC DNA]</scope>
    <source>
        <strain evidence="2 3">RB56</strain>
    </source>
</reference>
<keyword evidence="3" id="KW-1185">Reference proteome</keyword>
<protein>
    <recommendedName>
        <fullName evidence="1">Zinc finger CGNR domain-containing protein</fullName>
    </recommendedName>
</protein>
<dbReference type="Proteomes" id="UP000431401">
    <property type="component" value="Unassembled WGS sequence"/>
</dbReference>
<dbReference type="PANTHER" id="PTHR35525:SF3">
    <property type="entry name" value="BLL6575 PROTEIN"/>
    <property type="match status" value="1"/>
</dbReference>
<organism evidence="2 3">
    <name type="scientific">Nocardia aurantia</name>
    <dbReference type="NCBI Taxonomy" id="2585199"/>
    <lineage>
        <taxon>Bacteria</taxon>
        <taxon>Bacillati</taxon>
        <taxon>Actinomycetota</taxon>
        <taxon>Actinomycetes</taxon>
        <taxon>Mycobacteriales</taxon>
        <taxon>Nocardiaceae</taxon>
        <taxon>Nocardia</taxon>
    </lineage>
</organism>
<evidence type="ECO:0000259" key="1">
    <source>
        <dbReference type="Pfam" id="PF11706"/>
    </source>
</evidence>
<proteinExistence type="predicted"/>
<evidence type="ECO:0000313" key="2">
    <source>
        <dbReference type="EMBL" id="MQY25803.1"/>
    </source>
</evidence>
<gene>
    <name evidence="2" type="ORF">NRB56_13620</name>
</gene>
<sequence>MFDGGRPCLDLVNTVRERYLGGRDLLTGPAALSEWLVAAGLAGRRPRVTATQLDEFVELREAIDAVVMGRATPRAVRLLNESARCAPLPVPQLRFRAGRLDRAEPVPADPVATARARLAVDAIELATDGTPVRECGAGDCSLRFADYSQKHNRQWCSMARCGNRVKARAHYARIRKGRKEESYPAGTGA</sequence>
<evidence type="ECO:0000313" key="3">
    <source>
        <dbReference type="Proteomes" id="UP000431401"/>
    </source>
</evidence>
<dbReference type="EMBL" id="WEGI01000003">
    <property type="protein sequence ID" value="MQY25803.1"/>
    <property type="molecule type" value="Genomic_DNA"/>
</dbReference>
<dbReference type="PANTHER" id="PTHR35525">
    <property type="entry name" value="BLL6575 PROTEIN"/>
    <property type="match status" value="1"/>
</dbReference>
<dbReference type="Pfam" id="PF11706">
    <property type="entry name" value="zf-CGNR"/>
    <property type="match status" value="1"/>
</dbReference>
<dbReference type="InterPro" id="IPR021005">
    <property type="entry name" value="Znf_CGNR"/>
</dbReference>
<dbReference type="AlphaFoldDB" id="A0A7K0DJ18"/>
<dbReference type="SUPFAM" id="SSF160904">
    <property type="entry name" value="Jann2411-like"/>
    <property type="match status" value="1"/>
</dbReference>
<dbReference type="Gene3D" id="1.10.3300.10">
    <property type="entry name" value="Jann2411-like domain"/>
    <property type="match status" value="1"/>
</dbReference>
<dbReference type="InterPro" id="IPR010852">
    <property type="entry name" value="ABATE"/>
</dbReference>
<accession>A0A7K0DJ18</accession>
<dbReference type="Pfam" id="PF07336">
    <property type="entry name" value="ABATE"/>
    <property type="match status" value="1"/>
</dbReference>
<name>A0A7K0DJ18_9NOCA</name>